<dbReference type="OrthoDB" id="1298661at2759"/>
<evidence type="ECO:0000256" key="10">
    <source>
        <dbReference type="ARBA" id="ARBA00048167"/>
    </source>
</evidence>
<comment type="similarity">
    <text evidence="1">Belongs to the methyltransferase superfamily. NTM1 family.</text>
</comment>
<feature type="binding site" evidence="11">
    <location>
        <position position="115"/>
    </location>
    <ligand>
        <name>S-adenosyl-L-methionine</name>
        <dbReference type="ChEBI" id="CHEBI:59789"/>
    </ligand>
</feature>
<dbReference type="PIRSF" id="PIRSF016958">
    <property type="entry name" value="DUF858_MeTrfase_lik"/>
    <property type="match status" value="1"/>
</dbReference>
<dbReference type="InterPro" id="IPR029063">
    <property type="entry name" value="SAM-dependent_MTases_sf"/>
</dbReference>
<dbReference type="GeneID" id="37068604"/>
<keyword evidence="2" id="KW-0489">Methyltransferase</keyword>
<evidence type="ECO:0000256" key="2">
    <source>
        <dbReference type="ARBA" id="ARBA00022603"/>
    </source>
</evidence>
<dbReference type="GO" id="GO:0032259">
    <property type="term" value="P:methylation"/>
    <property type="evidence" value="ECO:0007669"/>
    <property type="project" value="UniProtKB-KW"/>
</dbReference>
<dbReference type="GO" id="GO:0005737">
    <property type="term" value="C:cytoplasm"/>
    <property type="evidence" value="ECO:0007669"/>
    <property type="project" value="TreeGrafter"/>
</dbReference>
<organism evidence="12 13">
    <name type="scientific">Aspergillus heteromorphus CBS 117.55</name>
    <dbReference type="NCBI Taxonomy" id="1448321"/>
    <lineage>
        <taxon>Eukaryota</taxon>
        <taxon>Fungi</taxon>
        <taxon>Dikarya</taxon>
        <taxon>Ascomycota</taxon>
        <taxon>Pezizomycotina</taxon>
        <taxon>Eurotiomycetes</taxon>
        <taxon>Eurotiomycetidae</taxon>
        <taxon>Eurotiales</taxon>
        <taxon>Aspergillaceae</taxon>
        <taxon>Aspergillus</taxon>
        <taxon>Aspergillus subgen. Circumdati</taxon>
    </lineage>
</organism>
<dbReference type="VEuPathDB" id="FungiDB:BO70DRAFT_393452"/>
<keyword evidence="4 11" id="KW-0949">S-adenosyl-L-methionine</keyword>
<evidence type="ECO:0000313" key="12">
    <source>
        <dbReference type="EMBL" id="PWY88935.1"/>
    </source>
</evidence>
<evidence type="ECO:0000256" key="11">
    <source>
        <dbReference type="PIRSR" id="PIRSR016958-1"/>
    </source>
</evidence>
<sequence>MTRFILHPASPPPIYYVLTHIFPCITTRHAHHLSTTHTLRPPDSQINHADSLRYWNSVAANANTMLGMLGNYPWYTRIDLRGSKTFLTKVRRLIPNCPTTGKLPLGADCGAGVGRVTEGLLSQVCTTVDAIEPVEKFTHVIRASHLNRPSSDGEASGVIGDIYTVGLEDWYPRKKYDLIWTQFCVGHLTDVQLEAYFVRCRDALTAGGVLVVKENQSTDPAGEDMFDEEDSSVTRTDGKFRKLFAEAGLRVVASELQLGFPKEFKLLPVRFYALRPVG</sequence>
<protein>
    <recommendedName>
        <fullName evidence="6">Alpha N-terminal protein methyltransferase 1</fullName>
        <ecNumber evidence="5">2.1.1.244</ecNumber>
    </recommendedName>
    <alternativeName>
        <fullName evidence="7">X-Pro-Lys N-terminal protein methyltransferase 1</fullName>
    </alternativeName>
</protein>
<proteinExistence type="inferred from homology"/>
<comment type="caution">
    <text evidence="12">The sequence shown here is derived from an EMBL/GenBank/DDBJ whole genome shotgun (WGS) entry which is preliminary data.</text>
</comment>
<dbReference type="Gene3D" id="3.40.50.150">
    <property type="entry name" value="Vaccinia Virus protein VP39"/>
    <property type="match status" value="1"/>
</dbReference>
<dbReference type="Proteomes" id="UP000247233">
    <property type="component" value="Unassembled WGS sequence"/>
</dbReference>
<evidence type="ECO:0000256" key="5">
    <source>
        <dbReference type="ARBA" id="ARBA00039112"/>
    </source>
</evidence>
<evidence type="ECO:0000256" key="9">
    <source>
        <dbReference type="ARBA" id="ARBA00047885"/>
    </source>
</evidence>
<gene>
    <name evidence="12" type="ORF">BO70DRAFT_393452</name>
</gene>
<dbReference type="AlphaFoldDB" id="A0A317WSB5"/>
<accession>A0A317WSB5</accession>
<evidence type="ECO:0000256" key="4">
    <source>
        <dbReference type="ARBA" id="ARBA00022691"/>
    </source>
</evidence>
<dbReference type="Pfam" id="PF05891">
    <property type="entry name" value="Methyltransf_PK"/>
    <property type="match status" value="1"/>
</dbReference>
<evidence type="ECO:0000256" key="7">
    <source>
        <dbReference type="ARBA" id="ARBA00043129"/>
    </source>
</evidence>
<dbReference type="GO" id="GO:0071885">
    <property type="term" value="F:N-terminal protein N-methyltransferase activity"/>
    <property type="evidence" value="ECO:0007669"/>
    <property type="project" value="UniProtKB-EC"/>
</dbReference>
<evidence type="ECO:0000313" key="13">
    <source>
        <dbReference type="Proteomes" id="UP000247233"/>
    </source>
</evidence>
<dbReference type="EC" id="2.1.1.244" evidence="5"/>
<dbReference type="PANTHER" id="PTHR12753">
    <property type="entry name" value="AD-003 - RELATED"/>
    <property type="match status" value="1"/>
</dbReference>
<evidence type="ECO:0000256" key="8">
    <source>
        <dbReference type="ARBA" id="ARBA00047306"/>
    </source>
</evidence>
<comment type="catalytic activity">
    <reaction evidence="8">
        <text>N-terminal L-seryl-L-prolyl-L-lysyl-[protein] + 3 S-adenosyl-L-methionine = N-terminal N,N,N-trimethyl-L-seryl-L-prolyl-L-lysyl-[protein] + 3 S-adenosyl-L-homocysteine + 3 H(+)</text>
        <dbReference type="Rhea" id="RHEA:54724"/>
        <dbReference type="Rhea" id="RHEA-COMP:13789"/>
        <dbReference type="Rhea" id="RHEA-COMP:13973"/>
        <dbReference type="ChEBI" id="CHEBI:15378"/>
        <dbReference type="ChEBI" id="CHEBI:57856"/>
        <dbReference type="ChEBI" id="CHEBI:59789"/>
        <dbReference type="ChEBI" id="CHEBI:138061"/>
        <dbReference type="ChEBI" id="CHEBI:138317"/>
        <dbReference type="EC" id="2.1.1.244"/>
    </reaction>
</comment>
<dbReference type="STRING" id="1448321.A0A317WSB5"/>
<feature type="binding site" evidence="11">
    <location>
        <position position="110"/>
    </location>
    <ligand>
        <name>S-adenosyl-L-methionine</name>
        <dbReference type="ChEBI" id="CHEBI:59789"/>
    </ligand>
</feature>
<dbReference type="CDD" id="cd02440">
    <property type="entry name" value="AdoMet_MTases"/>
    <property type="match status" value="1"/>
</dbReference>
<comment type="catalytic activity">
    <reaction evidence="9">
        <text>N-terminal L-prolyl-L-prolyl-L-lysyl-[protein] + 2 S-adenosyl-L-methionine = N-terminal N,N-dimethyl-L-prolyl-L-prolyl-L-lysyl-[protein] + 2 S-adenosyl-L-homocysteine + 2 H(+)</text>
        <dbReference type="Rhea" id="RHEA:54736"/>
        <dbReference type="Rhea" id="RHEA-COMP:13787"/>
        <dbReference type="Rhea" id="RHEA-COMP:13974"/>
        <dbReference type="ChEBI" id="CHEBI:15378"/>
        <dbReference type="ChEBI" id="CHEBI:57856"/>
        <dbReference type="ChEBI" id="CHEBI:59789"/>
        <dbReference type="ChEBI" id="CHEBI:138059"/>
        <dbReference type="ChEBI" id="CHEBI:138318"/>
        <dbReference type="EC" id="2.1.1.244"/>
    </reaction>
</comment>
<dbReference type="SUPFAM" id="SSF53335">
    <property type="entry name" value="S-adenosyl-L-methionine-dependent methyltransferases"/>
    <property type="match status" value="1"/>
</dbReference>
<reference evidence="12 13" key="1">
    <citation type="submission" date="2016-12" db="EMBL/GenBank/DDBJ databases">
        <title>The genomes of Aspergillus section Nigri reveals drivers in fungal speciation.</title>
        <authorList>
            <consortium name="DOE Joint Genome Institute"/>
            <person name="Vesth T.C."/>
            <person name="Nybo J."/>
            <person name="Theobald S."/>
            <person name="Brandl J."/>
            <person name="Frisvad J.C."/>
            <person name="Nielsen K.F."/>
            <person name="Lyhne E.K."/>
            <person name="Kogle M.E."/>
            <person name="Kuo A."/>
            <person name="Riley R."/>
            <person name="Clum A."/>
            <person name="Nolan M."/>
            <person name="Lipzen A."/>
            <person name="Salamov A."/>
            <person name="Henrissat B."/>
            <person name="Wiebenga A."/>
            <person name="De Vries R.P."/>
            <person name="Grigoriev I.V."/>
            <person name="Mortensen U.H."/>
            <person name="Andersen M.R."/>
            <person name="Baker S.E."/>
        </authorList>
    </citation>
    <scope>NUCLEOTIDE SEQUENCE [LARGE SCALE GENOMIC DNA]</scope>
    <source>
        <strain evidence="12 13">CBS 117.55</strain>
    </source>
</reference>
<dbReference type="InterPro" id="IPR008576">
    <property type="entry name" value="MeTrfase_NTM1"/>
</dbReference>
<keyword evidence="3" id="KW-0808">Transferase</keyword>
<dbReference type="PANTHER" id="PTHR12753:SF0">
    <property type="entry name" value="ALPHA N-TERMINAL PROTEIN METHYLTRANSFERASE 1"/>
    <property type="match status" value="1"/>
</dbReference>
<keyword evidence="13" id="KW-1185">Reference proteome</keyword>
<evidence type="ECO:0000256" key="6">
    <source>
        <dbReference type="ARBA" id="ARBA00039449"/>
    </source>
</evidence>
<evidence type="ECO:0000256" key="1">
    <source>
        <dbReference type="ARBA" id="ARBA00009059"/>
    </source>
</evidence>
<comment type="catalytic activity">
    <reaction evidence="10">
        <text>N-terminal L-alanyl-L-prolyl-L-lysyl-[protein] + 3 S-adenosyl-L-methionine = N-terminal N,N,N-trimethyl-L-alanyl-L-prolyl-L-lysyl-[protein] + 3 S-adenosyl-L-homocysteine + 3 H(+)</text>
        <dbReference type="Rhea" id="RHEA:54712"/>
        <dbReference type="Rhea" id="RHEA-COMP:13785"/>
        <dbReference type="Rhea" id="RHEA-COMP:13971"/>
        <dbReference type="ChEBI" id="CHEBI:15378"/>
        <dbReference type="ChEBI" id="CHEBI:57856"/>
        <dbReference type="ChEBI" id="CHEBI:59789"/>
        <dbReference type="ChEBI" id="CHEBI:138057"/>
        <dbReference type="ChEBI" id="CHEBI:138315"/>
        <dbReference type="EC" id="2.1.1.244"/>
    </reaction>
</comment>
<dbReference type="RefSeq" id="XP_025402122.1">
    <property type="nucleotide sequence ID" value="XM_025546367.1"/>
</dbReference>
<name>A0A317WSB5_9EURO</name>
<evidence type="ECO:0000256" key="3">
    <source>
        <dbReference type="ARBA" id="ARBA00022679"/>
    </source>
</evidence>
<dbReference type="EMBL" id="MSFL01000004">
    <property type="protein sequence ID" value="PWY88935.1"/>
    <property type="molecule type" value="Genomic_DNA"/>
</dbReference>
<feature type="binding site" evidence="11">
    <location>
        <position position="182"/>
    </location>
    <ligand>
        <name>S-adenosyl-L-methionine</name>
        <dbReference type="ChEBI" id="CHEBI:59789"/>
    </ligand>
</feature>